<dbReference type="GO" id="GO:0006886">
    <property type="term" value="P:intracellular protein transport"/>
    <property type="evidence" value="ECO:0007669"/>
    <property type="project" value="InterPro"/>
</dbReference>
<dbReference type="Gene3D" id="3.30.70.3220">
    <property type="match status" value="1"/>
</dbReference>
<evidence type="ECO:0000256" key="7">
    <source>
        <dbReference type="ARBA" id="ARBA00023010"/>
    </source>
</evidence>
<accession>A0A3B0SEM3</accession>
<keyword evidence="2" id="KW-0813">Transport</keyword>
<keyword evidence="4 10" id="KW-0812">Transmembrane</keyword>
<evidence type="ECO:0000256" key="6">
    <source>
        <dbReference type="ARBA" id="ARBA00022989"/>
    </source>
</evidence>
<dbReference type="NCBIfam" id="TIGR00916">
    <property type="entry name" value="2A0604s01"/>
    <property type="match status" value="1"/>
</dbReference>
<dbReference type="PANTHER" id="PTHR30081:SF1">
    <property type="entry name" value="PROTEIN TRANSLOCASE SUBUNIT SECD"/>
    <property type="match status" value="1"/>
</dbReference>
<dbReference type="AlphaFoldDB" id="A0A3B0SEM3"/>
<feature type="domain" description="SecDF P1 head subdomain" evidence="13">
    <location>
        <begin position="203"/>
        <end position="315"/>
    </location>
</feature>
<dbReference type="InterPro" id="IPR022813">
    <property type="entry name" value="SecD/SecF_arch_bac"/>
</dbReference>
<dbReference type="EMBL" id="UOEK01000199">
    <property type="protein sequence ID" value="VAW01012.1"/>
    <property type="molecule type" value="Genomic_DNA"/>
</dbReference>
<dbReference type="PANTHER" id="PTHR30081">
    <property type="entry name" value="PROTEIN-EXPORT MEMBRANE PROTEIN SEC"/>
    <property type="match status" value="1"/>
</dbReference>
<comment type="subcellular location">
    <subcellularLocation>
        <location evidence="1">Cell membrane</location>
        <topology evidence="1">Multi-pass membrane protein</topology>
    </subcellularLocation>
</comment>
<evidence type="ECO:0000256" key="8">
    <source>
        <dbReference type="ARBA" id="ARBA00023136"/>
    </source>
</evidence>
<feature type="compositionally biased region" description="Low complexity" evidence="9">
    <location>
        <begin position="136"/>
        <end position="161"/>
    </location>
</feature>
<dbReference type="Gene3D" id="1.20.1640.10">
    <property type="entry name" value="Multidrug efflux transporter AcrB transmembrane domain"/>
    <property type="match status" value="1"/>
</dbReference>
<dbReference type="InterPro" id="IPR054384">
    <property type="entry name" value="SecDF_P1_head"/>
</dbReference>
<proteinExistence type="inferred from homology"/>
<dbReference type="InterPro" id="IPR055344">
    <property type="entry name" value="SecD_SecF_C_bact"/>
</dbReference>
<feature type="domain" description="Protein translocase subunit SecDF P1" evidence="12">
    <location>
        <begin position="55"/>
        <end position="113"/>
    </location>
</feature>
<evidence type="ECO:0000256" key="3">
    <source>
        <dbReference type="ARBA" id="ARBA00022475"/>
    </source>
</evidence>
<keyword evidence="7" id="KW-0811">Translocation</keyword>
<evidence type="ECO:0000256" key="4">
    <source>
        <dbReference type="ARBA" id="ARBA00022692"/>
    </source>
</evidence>
<evidence type="ECO:0000256" key="5">
    <source>
        <dbReference type="ARBA" id="ARBA00022927"/>
    </source>
</evidence>
<keyword evidence="5" id="KW-0653">Protein transport</keyword>
<keyword evidence="6 10" id="KW-1133">Transmembrane helix</keyword>
<gene>
    <name evidence="14" type="ORF">MNBD_ACTINO02-257</name>
</gene>
<evidence type="ECO:0000256" key="2">
    <source>
        <dbReference type="ARBA" id="ARBA00022448"/>
    </source>
</evidence>
<evidence type="ECO:0000256" key="9">
    <source>
        <dbReference type="SAM" id="MobiDB-lite"/>
    </source>
</evidence>
<dbReference type="InterPro" id="IPR005791">
    <property type="entry name" value="SecD"/>
</dbReference>
<evidence type="ECO:0000259" key="11">
    <source>
        <dbReference type="Pfam" id="PF02355"/>
    </source>
</evidence>
<feature type="region of interest" description="Disordered" evidence="9">
    <location>
        <begin position="134"/>
        <end position="187"/>
    </location>
</feature>
<evidence type="ECO:0000256" key="10">
    <source>
        <dbReference type="SAM" id="Phobius"/>
    </source>
</evidence>
<dbReference type="InterPro" id="IPR048631">
    <property type="entry name" value="SecD_1st"/>
</dbReference>
<sequence>MKRNFLVRALAAALFSWLLLGGLIAAGDTPKLGLDLRGGFSVVLEAPAGTDPEVMAKAVEIMRQRIEGLGGVQEPEISVQGDNSILVQLPGVENRERALEAVGTTGTLSFRPVLARSFVSPAFQDGTLPLPDALQTTSTLPDTAPTTTVPGTETTTTTTVPDSGNATPIPDNLDPETGLTISDEPNQTSYLAGDDGFVYEVGPAFLTGSDITGATPQFGQQTGGRWVVIPQFTSDGAKNFEDGTATLTLFPPNDPRRAMAIVVDGVVTSAPTIDSRLQAGESLNASGVQITIGSSEDPQAEAQDLASILRYGALPTELVRQQLESVSASLGSDSLRAGLIAGLAGLIVVAFALVAYYRILGVVAVVGLTIFGSLLIAALILMGNLQGTTLTLAGVTGIIVSVGITSDSYIVFFERIKEEHRKGRPLRPSVDQGFDKAFSTILKGDTVTFIGSVLLWLLAIGPVKGFAITLGVATVIDVIVAYYFTRPAVMYLVRSKFGEGGKFSIRGATGRTKDEIAGVTA</sequence>
<dbReference type="Pfam" id="PF02355">
    <property type="entry name" value="SecD_SecF_C"/>
    <property type="match status" value="1"/>
</dbReference>
<evidence type="ECO:0000259" key="13">
    <source>
        <dbReference type="Pfam" id="PF22599"/>
    </source>
</evidence>
<dbReference type="Pfam" id="PF22599">
    <property type="entry name" value="SecDF_P1_head"/>
    <property type="match status" value="1"/>
</dbReference>
<dbReference type="SUPFAM" id="SSF82866">
    <property type="entry name" value="Multidrug efflux transporter AcrB transmembrane domain"/>
    <property type="match status" value="1"/>
</dbReference>
<dbReference type="HAMAP" id="MF_01463_B">
    <property type="entry name" value="SecD_B"/>
    <property type="match status" value="1"/>
</dbReference>
<reference evidence="14" key="1">
    <citation type="submission" date="2018-06" db="EMBL/GenBank/DDBJ databases">
        <authorList>
            <person name="Zhirakovskaya E."/>
        </authorList>
    </citation>
    <scope>NUCLEOTIDE SEQUENCE</scope>
</reference>
<evidence type="ECO:0000313" key="14">
    <source>
        <dbReference type="EMBL" id="VAW01012.1"/>
    </source>
</evidence>
<feature type="domain" description="Protein export membrane protein SecD/SecF C-terminal" evidence="11">
    <location>
        <begin position="318"/>
        <end position="493"/>
    </location>
</feature>
<name>A0A3B0SEM3_9ZZZZ</name>
<feature type="transmembrane region" description="Helical" evidence="10">
    <location>
        <begin position="335"/>
        <end position="355"/>
    </location>
</feature>
<evidence type="ECO:0000259" key="12">
    <source>
        <dbReference type="Pfam" id="PF21760"/>
    </source>
</evidence>
<protein>
    <submittedName>
        <fullName evidence="14">Protein translocase subunit SecD</fullName>
    </submittedName>
</protein>
<feature type="transmembrane region" description="Helical" evidence="10">
    <location>
        <begin position="465"/>
        <end position="484"/>
    </location>
</feature>
<feature type="transmembrane region" description="Helical" evidence="10">
    <location>
        <begin position="362"/>
        <end position="383"/>
    </location>
</feature>
<dbReference type="GO" id="GO:0005886">
    <property type="term" value="C:plasma membrane"/>
    <property type="evidence" value="ECO:0007669"/>
    <property type="project" value="UniProtKB-SubCell"/>
</dbReference>
<dbReference type="InterPro" id="IPR048634">
    <property type="entry name" value="SecD_SecF_C"/>
</dbReference>
<dbReference type="Gene3D" id="3.30.1360.200">
    <property type="match status" value="1"/>
</dbReference>
<feature type="transmembrane region" description="Helical" evidence="10">
    <location>
        <begin position="434"/>
        <end position="459"/>
    </location>
</feature>
<evidence type="ECO:0000256" key="1">
    <source>
        <dbReference type="ARBA" id="ARBA00004651"/>
    </source>
</evidence>
<organism evidence="14">
    <name type="scientific">hydrothermal vent metagenome</name>
    <dbReference type="NCBI Taxonomy" id="652676"/>
    <lineage>
        <taxon>unclassified sequences</taxon>
        <taxon>metagenomes</taxon>
        <taxon>ecological metagenomes</taxon>
    </lineage>
</organism>
<keyword evidence="3" id="KW-1003">Cell membrane</keyword>
<feature type="transmembrane region" description="Helical" evidence="10">
    <location>
        <begin position="389"/>
        <end position="413"/>
    </location>
</feature>
<dbReference type="NCBIfam" id="TIGR01129">
    <property type="entry name" value="secD"/>
    <property type="match status" value="1"/>
</dbReference>
<keyword evidence="8 10" id="KW-0472">Membrane</keyword>
<dbReference type="Pfam" id="PF21760">
    <property type="entry name" value="SecD_1st"/>
    <property type="match status" value="1"/>
</dbReference>
<dbReference type="GO" id="GO:0015450">
    <property type="term" value="F:protein-transporting ATPase activity"/>
    <property type="evidence" value="ECO:0007669"/>
    <property type="project" value="InterPro"/>
</dbReference>